<organism evidence="10 11">
    <name type="scientific">Gimesia aquarii</name>
    <dbReference type="NCBI Taxonomy" id="2527964"/>
    <lineage>
        <taxon>Bacteria</taxon>
        <taxon>Pseudomonadati</taxon>
        <taxon>Planctomycetota</taxon>
        <taxon>Planctomycetia</taxon>
        <taxon>Planctomycetales</taxon>
        <taxon>Planctomycetaceae</taxon>
        <taxon>Gimesia</taxon>
    </lineage>
</organism>
<dbReference type="InterPro" id="IPR001543">
    <property type="entry name" value="FliN-like_C"/>
</dbReference>
<dbReference type="NCBIfam" id="TIGR02480">
    <property type="entry name" value="fliN"/>
    <property type="match status" value="1"/>
</dbReference>
<dbReference type="InterPro" id="IPR001172">
    <property type="entry name" value="FliN_T3SS_HrcQb"/>
</dbReference>
<dbReference type="PANTHER" id="PTHR43484:SF1">
    <property type="entry name" value="FLAGELLAR MOTOR SWITCH PROTEIN FLIN"/>
    <property type="match status" value="1"/>
</dbReference>
<evidence type="ECO:0000256" key="5">
    <source>
        <dbReference type="ARBA" id="ARBA00022500"/>
    </source>
</evidence>
<feature type="domain" description="Flagellar motor switch protein FliN-like C-terminal" evidence="9">
    <location>
        <begin position="166"/>
        <end position="236"/>
    </location>
</feature>
<reference evidence="10 11" key="1">
    <citation type="submission" date="2019-03" db="EMBL/GenBank/DDBJ databases">
        <title>Deep-cultivation of Planctomycetes and their phenomic and genomic characterization uncovers novel biology.</title>
        <authorList>
            <person name="Wiegand S."/>
            <person name="Jogler M."/>
            <person name="Boedeker C."/>
            <person name="Pinto D."/>
            <person name="Vollmers J."/>
            <person name="Rivas-Marin E."/>
            <person name="Kohn T."/>
            <person name="Peeters S.H."/>
            <person name="Heuer A."/>
            <person name="Rast P."/>
            <person name="Oberbeckmann S."/>
            <person name="Bunk B."/>
            <person name="Jeske O."/>
            <person name="Meyerdierks A."/>
            <person name="Storesund J.E."/>
            <person name="Kallscheuer N."/>
            <person name="Luecker S."/>
            <person name="Lage O.M."/>
            <person name="Pohl T."/>
            <person name="Merkel B.J."/>
            <person name="Hornburger P."/>
            <person name="Mueller R.-W."/>
            <person name="Bruemmer F."/>
            <person name="Labrenz M."/>
            <person name="Spormann A.M."/>
            <person name="Op den Camp H."/>
            <person name="Overmann J."/>
            <person name="Amann R."/>
            <person name="Jetten M.S.M."/>
            <person name="Mascher T."/>
            <person name="Medema M.H."/>
            <person name="Devos D.P."/>
            <person name="Kaster A.-K."/>
            <person name="Ovreas L."/>
            <person name="Rohde M."/>
            <person name="Galperin M.Y."/>
            <person name="Jogler C."/>
        </authorList>
    </citation>
    <scope>NUCLEOTIDE SEQUENCE [LARGE SCALE GENOMIC DNA]</scope>
    <source>
        <strain evidence="10 11">V144</strain>
    </source>
</reference>
<dbReference type="RefSeq" id="WP_197998502.1">
    <property type="nucleotide sequence ID" value="NZ_CP037920.1"/>
</dbReference>
<dbReference type="GO" id="GO:0071973">
    <property type="term" value="P:bacterial-type flagellum-dependent cell motility"/>
    <property type="evidence" value="ECO:0007669"/>
    <property type="project" value="InterPro"/>
</dbReference>
<keyword evidence="10" id="KW-0969">Cilium</keyword>
<evidence type="ECO:0000256" key="3">
    <source>
        <dbReference type="ARBA" id="ARBA00021897"/>
    </source>
</evidence>
<feature type="compositionally biased region" description="Basic and acidic residues" evidence="8">
    <location>
        <begin position="13"/>
        <end position="24"/>
    </location>
</feature>
<protein>
    <recommendedName>
        <fullName evidence="3">Flagellar motor switch protein FliN</fullName>
    </recommendedName>
</protein>
<dbReference type="Proteomes" id="UP000318704">
    <property type="component" value="Chromosome"/>
</dbReference>
<evidence type="ECO:0000256" key="6">
    <source>
        <dbReference type="ARBA" id="ARBA00022779"/>
    </source>
</evidence>
<dbReference type="Pfam" id="PF01052">
    <property type="entry name" value="FliMN_C"/>
    <property type="match status" value="1"/>
</dbReference>
<dbReference type="AlphaFoldDB" id="A0A517VZ93"/>
<gene>
    <name evidence="10" type="primary">fliN_1</name>
    <name evidence="10" type="ORF">V144x_37950</name>
</gene>
<keyword evidence="6" id="KW-0283">Flagellar rotation</keyword>
<dbReference type="InterPro" id="IPR051469">
    <property type="entry name" value="FliN/MopA/SpaO"/>
</dbReference>
<dbReference type="Gene3D" id="2.30.330.10">
    <property type="entry name" value="SpoA-like"/>
    <property type="match status" value="1"/>
</dbReference>
<dbReference type="PANTHER" id="PTHR43484">
    <property type="match status" value="1"/>
</dbReference>
<name>A0A517VZ93_9PLAN</name>
<evidence type="ECO:0000313" key="11">
    <source>
        <dbReference type="Proteomes" id="UP000318704"/>
    </source>
</evidence>
<dbReference type="SUPFAM" id="SSF101801">
    <property type="entry name" value="Surface presentation of antigens (SPOA)"/>
    <property type="match status" value="1"/>
</dbReference>
<dbReference type="InterPro" id="IPR036429">
    <property type="entry name" value="SpoA-like_sf"/>
</dbReference>
<proteinExistence type="inferred from homology"/>
<evidence type="ECO:0000259" key="9">
    <source>
        <dbReference type="Pfam" id="PF01052"/>
    </source>
</evidence>
<keyword evidence="7" id="KW-0472">Membrane</keyword>
<dbReference type="GO" id="GO:0009425">
    <property type="term" value="C:bacterial-type flagellum basal body"/>
    <property type="evidence" value="ECO:0007669"/>
    <property type="project" value="InterPro"/>
</dbReference>
<dbReference type="GO" id="GO:0006935">
    <property type="term" value="P:chemotaxis"/>
    <property type="evidence" value="ECO:0007669"/>
    <property type="project" value="UniProtKB-KW"/>
</dbReference>
<dbReference type="GO" id="GO:0005886">
    <property type="term" value="C:plasma membrane"/>
    <property type="evidence" value="ECO:0007669"/>
    <property type="project" value="UniProtKB-SubCell"/>
</dbReference>
<dbReference type="GO" id="GO:0003774">
    <property type="term" value="F:cytoskeletal motor activity"/>
    <property type="evidence" value="ECO:0007669"/>
    <property type="project" value="InterPro"/>
</dbReference>
<dbReference type="PRINTS" id="PR00956">
    <property type="entry name" value="FLGMOTORFLIN"/>
</dbReference>
<evidence type="ECO:0000256" key="7">
    <source>
        <dbReference type="ARBA" id="ARBA00023136"/>
    </source>
</evidence>
<evidence type="ECO:0000256" key="4">
    <source>
        <dbReference type="ARBA" id="ARBA00022475"/>
    </source>
</evidence>
<accession>A0A517VZ93</accession>
<dbReference type="InterPro" id="IPR012826">
    <property type="entry name" value="FliN"/>
</dbReference>
<keyword evidence="4" id="KW-1003">Cell membrane</keyword>
<dbReference type="EMBL" id="CP037920">
    <property type="protein sequence ID" value="QDT98309.1"/>
    <property type="molecule type" value="Genomic_DNA"/>
</dbReference>
<evidence type="ECO:0000256" key="1">
    <source>
        <dbReference type="ARBA" id="ARBA00004413"/>
    </source>
</evidence>
<keyword evidence="10" id="KW-0282">Flagellum</keyword>
<sequence>MAEENDDLLDPSEIEKLLNAKEEGTTSDDAAAETPKEEPESATSDLLDPSDIEKLLQGAASEDGGSEAKANETESTESQVVNNDDIGSLFDEHASPSGDQSGMPISSHEETEALLNQAEANLAAAISPNLGPGSGIPADLGGTKEFEFPNFESMASSPEEAMALSSLQNVELDLCIELGRTELLIEEVLKMKEGVVVPLDKLAGDPVDILVNGRIIARGEVLVLNDNFCVRVAEIISPEL</sequence>
<dbReference type="KEGG" id="gaw:V144x_37950"/>
<comment type="similarity">
    <text evidence="2">Belongs to the FliN/MopA/SpaO family.</text>
</comment>
<evidence type="ECO:0000256" key="2">
    <source>
        <dbReference type="ARBA" id="ARBA00009226"/>
    </source>
</evidence>
<keyword evidence="5" id="KW-0145">Chemotaxis</keyword>
<comment type="subcellular location">
    <subcellularLocation>
        <location evidence="1">Cell membrane</location>
        <topology evidence="1">Peripheral membrane protein</topology>
        <orientation evidence="1">Cytoplasmic side</orientation>
    </subcellularLocation>
</comment>
<evidence type="ECO:0000256" key="8">
    <source>
        <dbReference type="SAM" id="MobiDB-lite"/>
    </source>
</evidence>
<feature type="compositionally biased region" description="Acidic residues" evidence="8">
    <location>
        <begin position="1"/>
        <end position="12"/>
    </location>
</feature>
<keyword evidence="10" id="KW-0966">Cell projection</keyword>
<feature type="region of interest" description="Disordered" evidence="8">
    <location>
        <begin position="1"/>
        <end position="108"/>
    </location>
</feature>
<evidence type="ECO:0000313" key="10">
    <source>
        <dbReference type="EMBL" id="QDT98309.1"/>
    </source>
</evidence>